<dbReference type="InterPro" id="IPR011604">
    <property type="entry name" value="PDDEXK-like_dom_sf"/>
</dbReference>
<sequence>MFKQQLVSQQEILHAIDNGATLLTGNNRLANNFINQYDQYQLSNKKSAWSSPDILPLNSWLVKNWEEAILQGVISSDEVLLSSEQEYQIWESIIKESPYGNGLLRISATAKLVYDAWKLLQNWNLSRDVDEYKFMDDAKAFNFWSTEFEKKCKEKHWIVSAQLASHDVYSKLFSHCNIVLLGFDELTPQINNLFQSIEKKSCSIKWLSIESTGEHATRLQCDDVRDEITSFCYWAKNQLESNSAAKIALVAPDIKSVRQVLLQTLGTVLIPSTTDPTHDSQSNKLLSLPWDISLGLPLAEYSIIKLAFQLFSIIHGKLSIETLSAILRSPHISGALNERNQRSLLDRQLREQGEPLISLATIKYHCGDKTKNYYCPRLFEIVSDIISLKKSCLKKLGSQVWVSWLNNYLLKTGWALGRALSSEEYQTVEAWKSLLQTFTSLQLVSSKMSLESAISCLHRLASDKIFQIQSKAAPIQILGLYESIGLSFDSLWVMNLHDEVWPTSPRPNPFIPLHIQKKFKLPHASWERELLIAKHITKRLENSANMVVFSYPAKSGTQELHVSPLIQEYGISTKQALDIHVSDTWAKLIQLSSKLSKLDKDVVSKVGLEKISGGSSIFKNQSLCPFRAFVENRLHTRPMRKPQLGLDAMKRGSLLHAVLEEFWKTITDQNLLKSTSSAQLELLINNSIEKAISAMATKSPDTFNDCFTNIEKQRLLQLMLSWLRLELERAPFKVVDLERELNININGVKAKIFIDRVDELDNGQQLLIDYKTGIVSPTDWFGDRPNDPQLPLYSVASGDNLSAVVFGQLKTGDVKFNGVVQQAELIPNLPPKRKGSLKEATEQWPQVLHDWQLVLESLATDFVNSHIEVNPKDGRATCKKLYCELSPICRIEELSVNNSTTERNVNDERNKV</sequence>
<dbReference type="InterPro" id="IPR011335">
    <property type="entry name" value="Restrct_endonuc-II-like"/>
</dbReference>
<evidence type="ECO:0000313" key="2">
    <source>
        <dbReference type="EMBL" id="VAW98292.1"/>
    </source>
</evidence>
<dbReference type="InterPro" id="IPR027417">
    <property type="entry name" value="P-loop_NTPase"/>
</dbReference>
<gene>
    <name evidence="2" type="ORF">MNBD_GAMMA22-2449</name>
</gene>
<feature type="domain" description="PD-(D/E)XK endonuclease-like" evidence="1">
    <location>
        <begin position="624"/>
        <end position="890"/>
    </location>
</feature>
<dbReference type="InterPro" id="IPR038726">
    <property type="entry name" value="PDDEXK_AddAB-type"/>
</dbReference>
<accession>A0A3B1AEA3</accession>
<dbReference type="SUPFAM" id="SSF52540">
    <property type="entry name" value="P-loop containing nucleoside triphosphate hydrolases"/>
    <property type="match status" value="1"/>
</dbReference>
<dbReference type="AlphaFoldDB" id="A0A3B1AEA3"/>
<organism evidence="2">
    <name type="scientific">hydrothermal vent metagenome</name>
    <dbReference type="NCBI Taxonomy" id="652676"/>
    <lineage>
        <taxon>unclassified sequences</taxon>
        <taxon>metagenomes</taxon>
        <taxon>ecological metagenomes</taxon>
    </lineage>
</organism>
<dbReference type="SUPFAM" id="SSF52980">
    <property type="entry name" value="Restriction endonuclease-like"/>
    <property type="match status" value="1"/>
</dbReference>
<dbReference type="EMBL" id="UOFS01000037">
    <property type="protein sequence ID" value="VAW98292.1"/>
    <property type="molecule type" value="Genomic_DNA"/>
</dbReference>
<dbReference type="Gene3D" id="3.90.320.10">
    <property type="match status" value="1"/>
</dbReference>
<evidence type="ECO:0000259" key="1">
    <source>
        <dbReference type="Pfam" id="PF12705"/>
    </source>
</evidence>
<dbReference type="Pfam" id="PF12705">
    <property type="entry name" value="PDDEXK_1"/>
    <property type="match status" value="1"/>
</dbReference>
<dbReference type="NCBIfam" id="TIGR03623">
    <property type="entry name" value="probable DNA repair protein"/>
    <property type="match status" value="1"/>
</dbReference>
<name>A0A3B1AEA3_9ZZZZ</name>
<dbReference type="InterPro" id="IPR019925">
    <property type="entry name" value="DNA_repair_protein_predicted"/>
</dbReference>
<reference evidence="2" key="1">
    <citation type="submission" date="2018-06" db="EMBL/GenBank/DDBJ databases">
        <authorList>
            <person name="Zhirakovskaya E."/>
        </authorList>
    </citation>
    <scope>NUCLEOTIDE SEQUENCE</scope>
</reference>
<proteinExistence type="predicted"/>
<protein>
    <recommendedName>
        <fullName evidence="1">PD-(D/E)XK endonuclease-like domain-containing protein</fullName>
    </recommendedName>
</protein>